<dbReference type="GO" id="GO:0003677">
    <property type="term" value="F:DNA binding"/>
    <property type="evidence" value="ECO:0007669"/>
    <property type="project" value="InterPro"/>
</dbReference>
<sequence>MSLLPLTDGYADTTACLPQTGSNSGAEATLEIKIEAHTPPYGVGVGSHASEEVHALSTAPTVDNERVSTGPCAFGSPAWCFFGVPGGSSNIQRELVVTCMLCRAQVRRGINPGKVGTTCLFTHLERRHGMTRQEVYEQAVASGYCGPNTTSAALSSDCAAGTGSFHSRTPAKRPGVSPSSSDDDEDKSKRQATMAPATSSGPHTTSSSQSDKQNQSSPGSSAYRQALRDRLLGSVHMFCEVCHTLVLSGERSQNVRDLALETHFSTNHPQMFKLLKNGAARDVRLGGLGPFSALPSGCLPSSVQR</sequence>
<comment type="caution">
    <text evidence="6">The sequence shown here is derived from an EMBL/GenBank/DDBJ whole genome shotgun (WGS) entry which is preliminary data.</text>
</comment>
<organism evidence="6 7">
    <name type="scientific">Eleutherodactylus coqui</name>
    <name type="common">Puerto Rican coqui</name>
    <dbReference type="NCBI Taxonomy" id="57060"/>
    <lineage>
        <taxon>Eukaryota</taxon>
        <taxon>Metazoa</taxon>
        <taxon>Chordata</taxon>
        <taxon>Craniata</taxon>
        <taxon>Vertebrata</taxon>
        <taxon>Euteleostomi</taxon>
        <taxon>Amphibia</taxon>
        <taxon>Batrachia</taxon>
        <taxon>Anura</taxon>
        <taxon>Neobatrachia</taxon>
        <taxon>Hyloidea</taxon>
        <taxon>Eleutherodactylidae</taxon>
        <taxon>Eleutherodactylinae</taxon>
        <taxon>Eleutherodactylus</taxon>
        <taxon>Eleutherodactylus</taxon>
    </lineage>
</organism>
<dbReference type="AlphaFoldDB" id="A0A8J6EA51"/>
<keyword evidence="7" id="KW-1185">Reference proteome</keyword>
<dbReference type="InterPro" id="IPR036236">
    <property type="entry name" value="Znf_C2H2_sf"/>
</dbReference>
<evidence type="ECO:0000256" key="1">
    <source>
        <dbReference type="ARBA" id="ARBA00022723"/>
    </source>
</evidence>
<dbReference type="Proteomes" id="UP000770717">
    <property type="component" value="Unassembled WGS sequence"/>
</dbReference>
<dbReference type="SUPFAM" id="SSF57667">
    <property type="entry name" value="beta-beta-alpha zinc fingers"/>
    <property type="match status" value="1"/>
</dbReference>
<keyword evidence="3" id="KW-0862">Zinc</keyword>
<dbReference type="EMBL" id="WNTK01002473">
    <property type="protein sequence ID" value="KAG9466002.1"/>
    <property type="molecule type" value="Genomic_DNA"/>
</dbReference>
<evidence type="ECO:0000313" key="7">
    <source>
        <dbReference type="Proteomes" id="UP000770717"/>
    </source>
</evidence>
<evidence type="ECO:0000256" key="2">
    <source>
        <dbReference type="ARBA" id="ARBA00022771"/>
    </source>
</evidence>
<dbReference type="Pfam" id="PF02892">
    <property type="entry name" value="zf-BED"/>
    <property type="match status" value="1"/>
</dbReference>
<dbReference type="InterPro" id="IPR003656">
    <property type="entry name" value="Znf_BED"/>
</dbReference>
<feature type="compositionally biased region" description="Low complexity" evidence="4">
    <location>
        <begin position="198"/>
        <end position="217"/>
    </location>
</feature>
<gene>
    <name evidence="6" type="ORF">GDO78_017376</name>
</gene>
<protein>
    <recommendedName>
        <fullName evidence="5">BED-type domain-containing protein</fullName>
    </recommendedName>
</protein>
<dbReference type="SMART" id="SM00614">
    <property type="entry name" value="ZnF_BED"/>
    <property type="match status" value="1"/>
</dbReference>
<proteinExistence type="predicted"/>
<evidence type="ECO:0000256" key="4">
    <source>
        <dbReference type="SAM" id="MobiDB-lite"/>
    </source>
</evidence>
<evidence type="ECO:0000259" key="5">
    <source>
        <dbReference type="Pfam" id="PF02892"/>
    </source>
</evidence>
<evidence type="ECO:0000313" key="6">
    <source>
        <dbReference type="EMBL" id="KAG9466002.1"/>
    </source>
</evidence>
<evidence type="ECO:0000256" key="3">
    <source>
        <dbReference type="ARBA" id="ARBA00022833"/>
    </source>
</evidence>
<keyword evidence="1" id="KW-0479">Metal-binding</keyword>
<reference evidence="6" key="1">
    <citation type="thesis" date="2020" institute="ProQuest LLC" country="789 East Eisenhower Parkway, Ann Arbor, MI, USA">
        <title>Comparative Genomics and Chromosome Evolution.</title>
        <authorList>
            <person name="Mudd A.B."/>
        </authorList>
    </citation>
    <scope>NUCLEOTIDE SEQUENCE</scope>
    <source>
        <strain evidence="6">HN-11 Male</strain>
        <tissue evidence="6">Kidney and liver</tissue>
    </source>
</reference>
<keyword evidence="2" id="KW-0863">Zinc-finger</keyword>
<dbReference type="GO" id="GO:0008270">
    <property type="term" value="F:zinc ion binding"/>
    <property type="evidence" value="ECO:0007669"/>
    <property type="project" value="UniProtKB-KW"/>
</dbReference>
<name>A0A8J6EA51_ELECQ</name>
<accession>A0A8J6EA51</accession>
<feature type="region of interest" description="Disordered" evidence="4">
    <location>
        <begin position="163"/>
        <end position="223"/>
    </location>
</feature>
<feature type="domain" description="BED-type" evidence="5">
    <location>
        <begin position="76"/>
        <end position="128"/>
    </location>
</feature>